<feature type="region of interest" description="Disordered" evidence="1">
    <location>
        <begin position="62"/>
        <end position="94"/>
    </location>
</feature>
<name>Q0DCA0_ORYSJ</name>
<evidence type="ECO:0000256" key="1">
    <source>
        <dbReference type="SAM" id="MobiDB-lite"/>
    </source>
</evidence>
<reference evidence="2 3" key="1">
    <citation type="journal article" date="2005" name="Nature">
        <title>The map-based sequence of the rice genome.</title>
        <authorList>
            <consortium name="International rice genome sequencing project (IRGSP)"/>
            <person name="Matsumoto T."/>
            <person name="Wu J."/>
            <person name="Kanamori H."/>
            <person name="Katayose Y."/>
            <person name="Fujisawa M."/>
            <person name="Namiki N."/>
            <person name="Mizuno H."/>
            <person name="Yamamoto K."/>
            <person name="Antonio B.A."/>
            <person name="Baba T."/>
            <person name="Sakata K."/>
            <person name="Nagamura Y."/>
            <person name="Aoki H."/>
            <person name="Arikawa K."/>
            <person name="Arita K."/>
            <person name="Bito T."/>
            <person name="Chiden Y."/>
            <person name="Fujitsuka N."/>
            <person name="Fukunaka R."/>
            <person name="Hamada M."/>
            <person name="Harada C."/>
            <person name="Hayashi A."/>
            <person name="Hijishita S."/>
            <person name="Honda M."/>
            <person name="Hosokawa S."/>
            <person name="Ichikawa Y."/>
            <person name="Idonuma A."/>
            <person name="Iijima M."/>
            <person name="Ikeda M."/>
            <person name="Ikeno M."/>
            <person name="Ito K."/>
            <person name="Ito S."/>
            <person name="Ito T."/>
            <person name="Ito Y."/>
            <person name="Ito Y."/>
            <person name="Iwabuchi A."/>
            <person name="Kamiya K."/>
            <person name="Karasawa W."/>
            <person name="Kurita K."/>
            <person name="Katagiri S."/>
            <person name="Kikuta A."/>
            <person name="Kobayashi H."/>
            <person name="Kobayashi N."/>
            <person name="Machita K."/>
            <person name="Maehara T."/>
            <person name="Masukawa M."/>
            <person name="Mizubayashi T."/>
            <person name="Mukai Y."/>
            <person name="Nagasaki H."/>
            <person name="Nagata Y."/>
            <person name="Naito S."/>
            <person name="Nakashima M."/>
            <person name="Nakama Y."/>
            <person name="Nakamichi Y."/>
            <person name="Nakamura M."/>
            <person name="Meguro A."/>
            <person name="Negishi M."/>
            <person name="Ohta I."/>
            <person name="Ohta T."/>
            <person name="Okamoto M."/>
            <person name="Ono N."/>
            <person name="Saji S."/>
            <person name="Sakaguchi M."/>
            <person name="Sakai K."/>
            <person name="Shibata M."/>
            <person name="Shimokawa T."/>
            <person name="Song J."/>
            <person name="Takazaki Y."/>
            <person name="Terasawa K."/>
            <person name="Tsugane M."/>
            <person name="Tsuji K."/>
            <person name="Ueda S."/>
            <person name="Waki K."/>
            <person name="Yamagata H."/>
            <person name="Yamamoto M."/>
            <person name="Yamamoto S."/>
            <person name="Yamane H."/>
            <person name="Yoshiki S."/>
            <person name="Yoshihara R."/>
            <person name="Yukawa K."/>
            <person name="Zhong H."/>
            <person name="Yano M."/>
            <person name="Yuan Q."/>
            <person name="Ouyang S."/>
            <person name="Liu J."/>
            <person name="Jones K.M."/>
            <person name="Gansberger K."/>
            <person name="Moffat K."/>
            <person name="Hill J."/>
            <person name="Bera J."/>
            <person name="Fadrosh D."/>
            <person name="Jin S."/>
            <person name="Johri S."/>
            <person name="Kim M."/>
            <person name="Overton L."/>
            <person name="Reardon M."/>
            <person name="Tsitrin T."/>
            <person name="Vuong H."/>
            <person name="Weaver B."/>
            <person name="Ciecko A."/>
            <person name="Tallon L."/>
            <person name="Jackson J."/>
            <person name="Pai G."/>
            <person name="Aken S.V."/>
            <person name="Utterback T."/>
            <person name="Reidmuller S."/>
            <person name="Feldblyum T."/>
            <person name="Hsiao J."/>
            <person name="Zismann V."/>
            <person name="Iobst S."/>
            <person name="de Vazeille A.R."/>
            <person name="Buell C.R."/>
            <person name="Ying K."/>
            <person name="Li Y."/>
            <person name="Lu T."/>
            <person name="Huang Y."/>
            <person name="Zhao Q."/>
            <person name="Feng Q."/>
            <person name="Zhang L."/>
            <person name="Zhu J."/>
            <person name="Weng Q."/>
            <person name="Mu J."/>
            <person name="Lu Y."/>
            <person name="Fan D."/>
            <person name="Liu Y."/>
            <person name="Guan J."/>
            <person name="Zhang Y."/>
            <person name="Yu S."/>
            <person name="Liu X."/>
            <person name="Zhang Y."/>
            <person name="Hong G."/>
            <person name="Han B."/>
            <person name="Choisne N."/>
            <person name="Demange N."/>
            <person name="Orjeda G."/>
            <person name="Samain S."/>
            <person name="Cattolico L."/>
            <person name="Pelletier E."/>
            <person name="Couloux A."/>
            <person name="Segurens B."/>
            <person name="Wincker P."/>
            <person name="D'Hont A."/>
            <person name="Scarpelli C."/>
            <person name="Weissenbach J."/>
            <person name="Salanoubat M."/>
            <person name="Quetier F."/>
            <person name="Yu Y."/>
            <person name="Kim H.R."/>
            <person name="Rambo T."/>
            <person name="Currie J."/>
            <person name="Collura K."/>
            <person name="Luo M."/>
            <person name="Yang T."/>
            <person name="Ammiraju J.S.S."/>
            <person name="Engler F."/>
            <person name="Soderlund C."/>
            <person name="Wing R.A."/>
            <person name="Palmer L.E."/>
            <person name="de la Bastide M."/>
            <person name="Spiegel L."/>
            <person name="Nascimento L."/>
            <person name="Zutavern T."/>
            <person name="O'Shaughnessy A."/>
            <person name="Dike S."/>
            <person name="Dedhia N."/>
            <person name="Preston R."/>
            <person name="Balija V."/>
            <person name="McCombie W.R."/>
            <person name="Chow T."/>
            <person name="Chen H."/>
            <person name="Chung M."/>
            <person name="Chen C."/>
            <person name="Shaw J."/>
            <person name="Wu H."/>
            <person name="Hsiao K."/>
            <person name="Chao Y."/>
            <person name="Chu M."/>
            <person name="Cheng C."/>
            <person name="Hour A."/>
            <person name="Lee P."/>
            <person name="Lin S."/>
            <person name="Lin Y."/>
            <person name="Liou J."/>
            <person name="Liu S."/>
            <person name="Hsing Y."/>
            <person name="Raghuvanshi S."/>
            <person name="Mohanty A."/>
            <person name="Bharti A.K."/>
            <person name="Gaur A."/>
            <person name="Gupta V."/>
            <person name="Kumar D."/>
            <person name="Ravi V."/>
            <person name="Vij S."/>
            <person name="Kapur A."/>
            <person name="Khurana P."/>
            <person name="Khurana P."/>
            <person name="Khurana J.P."/>
            <person name="Tyagi A.K."/>
            <person name="Gaikwad K."/>
            <person name="Singh A."/>
            <person name="Dalal V."/>
            <person name="Srivastava S."/>
            <person name="Dixit A."/>
            <person name="Pal A.K."/>
            <person name="Ghazi I.A."/>
            <person name="Yadav M."/>
            <person name="Pandit A."/>
            <person name="Bhargava A."/>
            <person name="Sureshbabu K."/>
            <person name="Batra K."/>
            <person name="Sharma T.R."/>
            <person name="Mohapatra T."/>
            <person name="Singh N.K."/>
            <person name="Messing J."/>
            <person name="Nelson A.B."/>
            <person name="Fuks G."/>
            <person name="Kavchok S."/>
            <person name="Keizer G."/>
            <person name="Linton E."/>
            <person name="Llaca V."/>
            <person name="Song R."/>
            <person name="Tanyolac B."/>
            <person name="Young S."/>
            <person name="Ho-Il K."/>
            <person name="Hahn J.H."/>
            <person name="Sangsakoo G."/>
            <person name="Vanavichit A."/>
            <person name="de Mattos Luiz.A.T."/>
            <person name="Zimmer P.D."/>
            <person name="Malone G."/>
            <person name="Dellagostin O."/>
            <person name="de Oliveira A.C."/>
            <person name="Bevan M."/>
            <person name="Bancroft I."/>
            <person name="Minx P."/>
            <person name="Cordum H."/>
            <person name="Wilson R."/>
            <person name="Cheng Z."/>
            <person name="Jin W."/>
            <person name="Jiang J."/>
            <person name="Leong S.A."/>
            <person name="Iwama H."/>
            <person name="Gojobori T."/>
            <person name="Itoh T."/>
            <person name="Niimura Y."/>
            <person name="Fujii Y."/>
            <person name="Habara T."/>
            <person name="Sakai H."/>
            <person name="Sato Y."/>
            <person name="Wilson G."/>
            <person name="Kumar K."/>
            <person name="McCouch S."/>
            <person name="Juretic N."/>
            <person name="Hoen D."/>
            <person name="Wright S."/>
            <person name="Bruskiewich R."/>
            <person name="Bureau T."/>
            <person name="Miyao A."/>
            <person name="Hirochika H."/>
            <person name="Nishikawa T."/>
            <person name="Kadowaki K."/>
            <person name="Sugiura M."/>
            <person name="Burr B."/>
            <person name="Sasaki T."/>
        </authorList>
    </citation>
    <scope>NUCLEOTIDE SEQUENCE [LARGE SCALE GENOMIC DNA]</scope>
    <source>
        <strain evidence="3">cv. Nipponbare</strain>
    </source>
</reference>
<sequence>MALMLVQNSELNAKLQSVFITRVNMFLLKDLLGRRRSGLAISCRGGTSGGLLLLPGRLSNGGGRLDNRSSQPAVGVMEKRARGEKRRASMARARDDAERLTYRSRCHRVKIERVDGEAVGVNN</sequence>
<dbReference type="EMBL" id="AP008212">
    <property type="protein sequence ID" value="BAF19523.1"/>
    <property type="molecule type" value="Genomic_DNA"/>
</dbReference>
<proteinExistence type="predicted"/>
<reference evidence="3" key="2">
    <citation type="journal article" date="2008" name="Nucleic Acids Res.">
        <title>The rice annotation project database (RAP-DB): 2008 update.</title>
        <authorList>
            <consortium name="The rice annotation project (RAP)"/>
        </authorList>
    </citation>
    <scope>GENOME REANNOTATION</scope>
    <source>
        <strain evidence="3">cv. Nipponbare</strain>
    </source>
</reference>
<organism evidence="2 3">
    <name type="scientific">Oryza sativa subsp. japonica</name>
    <name type="common">Rice</name>
    <dbReference type="NCBI Taxonomy" id="39947"/>
    <lineage>
        <taxon>Eukaryota</taxon>
        <taxon>Viridiplantae</taxon>
        <taxon>Streptophyta</taxon>
        <taxon>Embryophyta</taxon>
        <taxon>Tracheophyta</taxon>
        <taxon>Spermatophyta</taxon>
        <taxon>Magnoliopsida</taxon>
        <taxon>Liliopsida</taxon>
        <taxon>Poales</taxon>
        <taxon>Poaceae</taxon>
        <taxon>BOP clade</taxon>
        <taxon>Oryzoideae</taxon>
        <taxon>Oryzeae</taxon>
        <taxon>Oryzinae</taxon>
        <taxon>Oryza</taxon>
        <taxon>Oryza sativa</taxon>
    </lineage>
</organism>
<protein>
    <submittedName>
        <fullName evidence="2">Os06g0365200 protein</fullName>
    </submittedName>
</protein>
<accession>Q0DCA0</accession>
<dbReference type="Proteomes" id="UP000000763">
    <property type="component" value="Chromosome 6"/>
</dbReference>
<dbReference type="KEGG" id="dosa:Os06g0365200"/>
<dbReference type="AlphaFoldDB" id="Q0DCA0"/>
<evidence type="ECO:0000313" key="2">
    <source>
        <dbReference type="EMBL" id="BAF19523.1"/>
    </source>
</evidence>
<gene>
    <name evidence="2" type="ordered locus">Os06g0365200</name>
</gene>
<evidence type="ECO:0000313" key="3">
    <source>
        <dbReference type="Proteomes" id="UP000000763"/>
    </source>
</evidence>